<dbReference type="PANTHER" id="PTHR14074">
    <property type="entry name" value="HELICASE WITH DEATH DOMAIN-RELATED"/>
    <property type="match status" value="1"/>
</dbReference>
<keyword evidence="4" id="KW-1185">Reference proteome</keyword>
<dbReference type="SUPFAM" id="SSF52540">
    <property type="entry name" value="P-loop containing nucleoside triphosphate hydrolases"/>
    <property type="match status" value="1"/>
</dbReference>
<accession>A0AAV4ATA9</accession>
<dbReference type="GO" id="GO:0005737">
    <property type="term" value="C:cytoplasm"/>
    <property type="evidence" value="ECO:0007669"/>
    <property type="project" value="TreeGrafter"/>
</dbReference>
<dbReference type="InterPro" id="IPR006935">
    <property type="entry name" value="Helicase/UvrB_N"/>
</dbReference>
<name>A0AAV4ATA9_9GAST</name>
<proteinExistence type="predicted"/>
<feature type="non-terminal residue" evidence="3">
    <location>
        <position position="207"/>
    </location>
</feature>
<dbReference type="GO" id="GO:0003677">
    <property type="term" value="F:DNA binding"/>
    <property type="evidence" value="ECO:0007669"/>
    <property type="project" value="InterPro"/>
</dbReference>
<feature type="compositionally biased region" description="Acidic residues" evidence="1">
    <location>
        <begin position="42"/>
        <end position="65"/>
    </location>
</feature>
<dbReference type="AlphaFoldDB" id="A0AAV4ATA9"/>
<dbReference type="Gene3D" id="3.40.50.300">
    <property type="entry name" value="P-loop containing nucleotide triphosphate hydrolases"/>
    <property type="match status" value="1"/>
</dbReference>
<dbReference type="Proteomes" id="UP000735302">
    <property type="component" value="Unassembled WGS sequence"/>
</dbReference>
<dbReference type="GO" id="GO:0016787">
    <property type="term" value="F:hydrolase activity"/>
    <property type="evidence" value="ECO:0007669"/>
    <property type="project" value="InterPro"/>
</dbReference>
<reference evidence="3 4" key="1">
    <citation type="journal article" date="2021" name="Elife">
        <title>Chloroplast acquisition without the gene transfer in kleptoplastic sea slugs, Plakobranchus ocellatus.</title>
        <authorList>
            <person name="Maeda T."/>
            <person name="Takahashi S."/>
            <person name="Yoshida T."/>
            <person name="Shimamura S."/>
            <person name="Takaki Y."/>
            <person name="Nagai Y."/>
            <person name="Toyoda A."/>
            <person name="Suzuki Y."/>
            <person name="Arimoto A."/>
            <person name="Ishii H."/>
            <person name="Satoh N."/>
            <person name="Nishiyama T."/>
            <person name="Hasebe M."/>
            <person name="Maruyama T."/>
            <person name="Minagawa J."/>
            <person name="Obokata J."/>
            <person name="Shigenobu S."/>
        </authorList>
    </citation>
    <scope>NUCLEOTIDE SEQUENCE [LARGE SCALE GENOMIC DNA]</scope>
</reference>
<protein>
    <submittedName>
        <fullName evidence="3">Dicer-like protein 2-1</fullName>
    </submittedName>
</protein>
<evidence type="ECO:0000256" key="1">
    <source>
        <dbReference type="SAM" id="MobiDB-lite"/>
    </source>
</evidence>
<evidence type="ECO:0000313" key="3">
    <source>
        <dbReference type="EMBL" id="GFO10125.1"/>
    </source>
</evidence>
<dbReference type="InterPro" id="IPR014001">
    <property type="entry name" value="Helicase_ATP-bd"/>
</dbReference>
<dbReference type="InterPro" id="IPR027417">
    <property type="entry name" value="P-loop_NTPase"/>
</dbReference>
<dbReference type="SMART" id="SM00487">
    <property type="entry name" value="DEXDc"/>
    <property type="match status" value="1"/>
</dbReference>
<organism evidence="3 4">
    <name type="scientific">Plakobranchus ocellatus</name>
    <dbReference type="NCBI Taxonomy" id="259542"/>
    <lineage>
        <taxon>Eukaryota</taxon>
        <taxon>Metazoa</taxon>
        <taxon>Spiralia</taxon>
        <taxon>Lophotrochozoa</taxon>
        <taxon>Mollusca</taxon>
        <taxon>Gastropoda</taxon>
        <taxon>Heterobranchia</taxon>
        <taxon>Euthyneura</taxon>
        <taxon>Panpulmonata</taxon>
        <taxon>Sacoglossa</taxon>
        <taxon>Placobranchoidea</taxon>
        <taxon>Plakobranchidae</taxon>
        <taxon>Plakobranchus</taxon>
    </lineage>
</organism>
<dbReference type="Pfam" id="PF04851">
    <property type="entry name" value="ResIII"/>
    <property type="match status" value="1"/>
</dbReference>
<evidence type="ECO:0000259" key="2">
    <source>
        <dbReference type="PROSITE" id="PS51192"/>
    </source>
</evidence>
<dbReference type="EMBL" id="BLXT01004146">
    <property type="protein sequence ID" value="GFO10125.1"/>
    <property type="molecule type" value="Genomic_DNA"/>
</dbReference>
<feature type="domain" description="Helicase ATP-binding" evidence="2">
    <location>
        <begin position="84"/>
        <end position="147"/>
    </location>
</feature>
<dbReference type="GO" id="GO:0005524">
    <property type="term" value="F:ATP binding"/>
    <property type="evidence" value="ECO:0007669"/>
    <property type="project" value="InterPro"/>
</dbReference>
<comment type="caution">
    <text evidence="3">The sequence shown here is derived from an EMBL/GenBank/DDBJ whole genome shotgun (WGS) entry which is preliminary data.</text>
</comment>
<dbReference type="InterPro" id="IPR051363">
    <property type="entry name" value="RLR_Helicase"/>
</dbReference>
<gene>
    <name evidence="3" type="ORF">PoB_003663000</name>
</gene>
<feature type="region of interest" description="Disordered" evidence="1">
    <location>
        <begin position="27"/>
        <end position="66"/>
    </location>
</feature>
<dbReference type="PANTHER" id="PTHR14074:SF16">
    <property type="entry name" value="ANTIVIRAL INNATE IMMUNE RESPONSE RECEPTOR RIG-I"/>
    <property type="match status" value="1"/>
</dbReference>
<dbReference type="PROSITE" id="PS51192">
    <property type="entry name" value="HELICASE_ATP_BIND_1"/>
    <property type="match status" value="1"/>
</dbReference>
<evidence type="ECO:0000313" key="4">
    <source>
        <dbReference type="Proteomes" id="UP000735302"/>
    </source>
</evidence>
<sequence>MNCIQLTQEEADTPVWKQVLSNGSLDEDDVEIRDASSVGDMNDLDNDGQSDNFSDGDSESSDDEGDAHCLQKGLKLRNYQRELAEAVLSGRNGIICAPTGSGKTRVAVHIIIEHLKKKPDAKVVFFARTLPLCKQQYQTIKNHLPENYKVNVDHLATVKRHLDELRRTVPEPQELPARQLETRLYEATSRINEIVAVLESQARHYAD</sequence>